<dbReference type="Proteomes" id="UP000007259">
    <property type="component" value="Chromosome 30"/>
</dbReference>
<dbReference type="VEuPathDB" id="TriTrypDB:LmxM.30.1120"/>
<evidence type="ECO:0000256" key="6">
    <source>
        <dbReference type="ARBA" id="ARBA00023136"/>
    </source>
</evidence>
<evidence type="ECO:0000313" key="10">
    <source>
        <dbReference type="EMBL" id="CBZ29166.1"/>
    </source>
</evidence>
<dbReference type="RefSeq" id="XP_003877629.1">
    <property type="nucleotide sequence ID" value="XM_003877580.1"/>
</dbReference>
<feature type="transmembrane region" description="Helical" evidence="7">
    <location>
        <begin position="177"/>
        <end position="199"/>
    </location>
</feature>
<evidence type="ECO:0000256" key="5">
    <source>
        <dbReference type="ARBA" id="ARBA00022989"/>
    </source>
</evidence>
<evidence type="ECO:0000256" key="4">
    <source>
        <dbReference type="ARBA" id="ARBA00022729"/>
    </source>
</evidence>
<keyword evidence="5 7" id="KW-1133">Transmembrane helix</keyword>
<proteinExistence type="inferred from homology"/>
<protein>
    <recommendedName>
        <fullName evidence="9">GOLD domain-containing protein</fullName>
    </recommendedName>
</protein>
<keyword evidence="11" id="KW-1185">Reference proteome</keyword>
<keyword evidence="3 7" id="KW-0812">Transmembrane</keyword>
<evidence type="ECO:0000256" key="3">
    <source>
        <dbReference type="ARBA" id="ARBA00022692"/>
    </source>
</evidence>
<dbReference type="Pfam" id="PF01105">
    <property type="entry name" value="EMP24_GP25L"/>
    <property type="match status" value="1"/>
</dbReference>
<dbReference type="InterPro" id="IPR009038">
    <property type="entry name" value="GOLD_dom"/>
</dbReference>
<organism evidence="10 11">
    <name type="scientific">Leishmania mexicana (strain MHOM/GT/2001/U1103)</name>
    <dbReference type="NCBI Taxonomy" id="929439"/>
    <lineage>
        <taxon>Eukaryota</taxon>
        <taxon>Discoba</taxon>
        <taxon>Euglenozoa</taxon>
        <taxon>Kinetoplastea</taxon>
        <taxon>Metakinetoplastina</taxon>
        <taxon>Trypanosomatida</taxon>
        <taxon>Trypanosomatidae</taxon>
        <taxon>Leishmaniinae</taxon>
        <taxon>Leishmania</taxon>
    </lineage>
</organism>
<dbReference type="InterPro" id="IPR015720">
    <property type="entry name" value="Emp24-like"/>
</dbReference>
<keyword evidence="6 7" id="KW-0472">Membrane</keyword>
<feature type="signal peptide" evidence="8">
    <location>
        <begin position="1"/>
        <end position="30"/>
    </location>
</feature>
<gene>
    <name evidence="10" type="ORF">LMXM_30_1120</name>
</gene>
<feature type="domain" description="GOLD" evidence="9">
    <location>
        <begin position="30"/>
        <end position="204"/>
    </location>
</feature>
<dbReference type="GeneID" id="13451873"/>
<dbReference type="EMBL" id="FR799583">
    <property type="protein sequence ID" value="CBZ29166.1"/>
    <property type="molecule type" value="Genomic_DNA"/>
</dbReference>
<evidence type="ECO:0000259" key="9">
    <source>
        <dbReference type="SMART" id="SM01190"/>
    </source>
</evidence>
<name>E9B1Q9_LEIMU</name>
<dbReference type="GO" id="GO:0016020">
    <property type="term" value="C:membrane"/>
    <property type="evidence" value="ECO:0007669"/>
    <property type="project" value="UniProtKB-SubCell"/>
</dbReference>
<evidence type="ECO:0000313" key="11">
    <source>
        <dbReference type="Proteomes" id="UP000007259"/>
    </source>
</evidence>
<dbReference type="AlphaFoldDB" id="E9B1Q9"/>
<keyword evidence="4 8" id="KW-0732">Signal</keyword>
<sequence length="209" mass="23614">MKRHGALLSVSVLVLLLDALVATVAVPASAIGVGVEATEVFSVTDVVPPGNNLLFAFHMNPDFVFPVRVRCRETGDVLQAWKDSPQGYLNLPSTDKTRHLVFEFDNSQSTLTPMSVSFDIRVITDPTRGVREEEIDPIEKKVQTLFDKTQILRRLQESIRYNQKEHRTIVEHASEGVHWWSIMQVVGFFVAAGGQLWLLRSFVEKRRTI</sequence>
<evidence type="ECO:0000256" key="1">
    <source>
        <dbReference type="ARBA" id="ARBA00004479"/>
    </source>
</evidence>
<feature type="chain" id="PRO_5003236480" description="GOLD domain-containing protein" evidence="8">
    <location>
        <begin position="31"/>
        <end position="209"/>
    </location>
</feature>
<accession>E9B1Q9</accession>
<comment type="similarity">
    <text evidence="2">Belongs to the EMP24/GP25L family.</text>
</comment>
<dbReference type="PhylomeDB" id="E9B1Q9"/>
<comment type="subcellular location">
    <subcellularLocation>
        <location evidence="1">Membrane</location>
        <topology evidence="1">Single-pass type I membrane protein</topology>
    </subcellularLocation>
</comment>
<evidence type="ECO:0000256" key="2">
    <source>
        <dbReference type="ARBA" id="ARBA00007104"/>
    </source>
</evidence>
<reference evidence="10 11" key="1">
    <citation type="journal article" date="2011" name="Genome Res.">
        <title>Chromosome and gene copy number variation allow major structural change between species and strains of Leishmania.</title>
        <authorList>
            <person name="Rogers M.B."/>
            <person name="Hilley J.D."/>
            <person name="Dickens N.J."/>
            <person name="Wilkes J."/>
            <person name="Bates P.A."/>
            <person name="Depledge D.P."/>
            <person name="Harris D."/>
            <person name="Her Y."/>
            <person name="Herzyk P."/>
            <person name="Imamura H."/>
            <person name="Otto T.D."/>
            <person name="Sanders M."/>
            <person name="Seeger K."/>
            <person name="Dujardin J.C."/>
            <person name="Berriman M."/>
            <person name="Smith D.F."/>
            <person name="Hertz-Fowler C."/>
            <person name="Mottram J.C."/>
        </authorList>
    </citation>
    <scope>NUCLEOTIDE SEQUENCE [LARGE SCALE GENOMIC DNA]</scope>
    <source>
        <strain evidence="10 11">MHOM/GT/2001/U1103</strain>
    </source>
</reference>
<evidence type="ECO:0000256" key="7">
    <source>
        <dbReference type="SAM" id="Phobius"/>
    </source>
</evidence>
<dbReference type="OMA" id="WWSIMQV"/>
<dbReference type="KEGG" id="lmi:LMXM_30_1120"/>
<dbReference type="SMART" id="SM01190">
    <property type="entry name" value="EMP24_GP25L"/>
    <property type="match status" value="1"/>
</dbReference>
<dbReference type="PANTHER" id="PTHR22811">
    <property type="entry name" value="TRANSMEMBRANE EMP24 DOMAIN-CONTAINING PROTEIN"/>
    <property type="match status" value="1"/>
</dbReference>
<dbReference type="OrthoDB" id="62956at2759"/>
<evidence type="ECO:0000256" key="8">
    <source>
        <dbReference type="SAM" id="SignalP"/>
    </source>
</evidence>